<sequence length="222" mass="25590">MAVPPSTVPGTMANSSALDTYYDLRAKLERSQQNVQDMREKFLTARATVYFLANRLQRHGCEEYKDLIASVLEEKPDFEEICHSILHFCLLPYLRGQDSLVQARARELTHLRRKIQEGREVCSLFAQHLKDTGQAFEGLLRSTDVARHHRQRFCEQLAQGSQLAESLARKLTAGKWLQLQRPFLLQSASQEGEPCPYRPSSFFCSCLWHFIHMCCGLFRALR</sequence>
<keyword evidence="2" id="KW-1185">Reference proteome</keyword>
<evidence type="ECO:0000313" key="1">
    <source>
        <dbReference type="Ensembl" id="ENSOCUP00000020688.2"/>
    </source>
</evidence>
<dbReference type="Proteomes" id="UP000001811">
    <property type="component" value="Chromosome 13"/>
</dbReference>
<dbReference type="EMBL" id="AAGW02000632">
    <property type="status" value="NOT_ANNOTATED_CDS"/>
    <property type="molecule type" value="Genomic_DNA"/>
</dbReference>
<protein>
    <submittedName>
        <fullName evidence="1">Uncharacterized protein</fullName>
    </submittedName>
</protein>
<dbReference type="InterPro" id="IPR055306">
    <property type="entry name" value="NBPF"/>
</dbReference>
<dbReference type="GeneTree" id="ENSGT00420000029746"/>
<dbReference type="AlphaFoldDB" id="G1TUG2"/>
<dbReference type="InParanoid" id="G1TUG2"/>
<dbReference type="PANTHER" id="PTHR14199:SF38">
    <property type="entry name" value="NEUROBLASTOMA BREAKPOINT FAMILY MEMBER 6-LIKE PROTEIN"/>
    <property type="match status" value="1"/>
</dbReference>
<name>G1TUG2_RABIT</name>
<proteinExistence type="predicted"/>
<reference evidence="1" key="2">
    <citation type="submission" date="2025-08" db="UniProtKB">
        <authorList>
            <consortium name="Ensembl"/>
        </authorList>
    </citation>
    <scope>IDENTIFICATION</scope>
    <source>
        <strain evidence="1">Thorbecke</strain>
    </source>
</reference>
<reference evidence="1 2" key="1">
    <citation type="journal article" date="2011" name="Nature">
        <title>A high-resolution map of human evolutionary constraint using 29 mammals.</title>
        <authorList>
            <person name="Lindblad-Toh K."/>
            <person name="Garber M."/>
            <person name="Zuk O."/>
            <person name="Lin M.F."/>
            <person name="Parker B.J."/>
            <person name="Washietl S."/>
            <person name="Kheradpour P."/>
            <person name="Ernst J."/>
            <person name="Jordan G."/>
            <person name="Mauceli E."/>
            <person name="Ward L.D."/>
            <person name="Lowe C.B."/>
            <person name="Holloway A.K."/>
            <person name="Clamp M."/>
            <person name="Gnerre S."/>
            <person name="Alfoldi J."/>
            <person name="Beal K."/>
            <person name="Chang J."/>
            <person name="Clawson H."/>
            <person name="Cuff J."/>
            <person name="Di Palma F."/>
            <person name="Fitzgerald S."/>
            <person name="Flicek P."/>
            <person name="Guttman M."/>
            <person name="Hubisz M.J."/>
            <person name="Jaffe D.B."/>
            <person name="Jungreis I."/>
            <person name="Kent W.J."/>
            <person name="Kostka D."/>
            <person name="Lara M."/>
            <person name="Martins A.L."/>
            <person name="Massingham T."/>
            <person name="Moltke I."/>
            <person name="Raney B.J."/>
            <person name="Rasmussen M.D."/>
            <person name="Robinson J."/>
            <person name="Stark A."/>
            <person name="Vilella A.J."/>
            <person name="Wen J."/>
            <person name="Xie X."/>
            <person name="Zody M.C."/>
            <person name="Baldwin J."/>
            <person name="Bloom T."/>
            <person name="Chin C.W."/>
            <person name="Heiman D."/>
            <person name="Nicol R."/>
            <person name="Nusbaum C."/>
            <person name="Young S."/>
            <person name="Wilkinson J."/>
            <person name="Worley K.C."/>
            <person name="Kovar C.L."/>
            <person name="Muzny D.M."/>
            <person name="Gibbs R.A."/>
            <person name="Cree A."/>
            <person name="Dihn H.H."/>
            <person name="Fowler G."/>
            <person name="Jhangiani S."/>
            <person name="Joshi V."/>
            <person name="Lee S."/>
            <person name="Lewis L.R."/>
            <person name="Nazareth L.V."/>
            <person name="Okwuonu G."/>
            <person name="Santibanez J."/>
            <person name="Warren W.C."/>
            <person name="Mardis E.R."/>
            <person name="Weinstock G.M."/>
            <person name="Wilson R.K."/>
            <person name="Delehaunty K."/>
            <person name="Dooling D."/>
            <person name="Fronik C."/>
            <person name="Fulton L."/>
            <person name="Fulton B."/>
            <person name="Graves T."/>
            <person name="Minx P."/>
            <person name="Sodergren E."/>
            <person name="Birney E."/>
            <person name="Margulies E.H."/>
            <person name="Herrero J."/>
            <person name="Green E.D."/>
            <person name="Haussler D."/>
            <person name="Siepel A."/>
            <person name="Goldman N."/>
            <person name="Pollard K.S."/>
            <person name="Pedersen J.S."/>
            <person name="Lander E.S."/>
            <person name="Kellis M."/>
        </authorList>
    </citation>
    <scope>NUCLEOTIDE SEQUENCE [LARGE SCALE GENOMIC DNA]</scope>
    <source>
        <strain evidence="1 2">Thorbecke inbred</strain>
    </source>
</reference>
<dbReference type="Bgee" id="ENSOCUG00000023196">
    <property type="expression patterns" value="Expressed in testis"/>
</dbReference>
<accession>G1TUG2</accession>
<evidence type="ECO:0000313" key="2">
    <source>
        <dbReference type="Proteomes" id="UP000001811"/>
    </source>
</evidence>
<dbReference type="eggNOG" id="ENOG502RU1I">
    <property type="taxonomic scope" value="Eukaryota"/>
</dbReference>
<reference evidence="1" key="3">
    <citation type="submission" date="2025-09" db="UniProtKB">
        <authorList>
            <consortium name="Ensembl"/>
        </authorList>
    </citation>
    <scope>IDENTIFICATION</scope>
    <source>
        <strain evidence="1">Thorbecke</strain>
    </source>
</reference>
<dbReference type="HOGENOM" id="CLU_075084_0_0_1"/>
<dbReference type="PANTHER" id="PTHR14199">
    <property type="entry name" value="NEUROBLASTOMA BREAKPOINT FAMILY MEMBER 6-LIKE PROTEIN"/>
    <property type="match status" value="1"/>
</dbReference>
<organism evidence="1 2">
    <name type="scientific">Oryctolagus cuniculus</name>
    <name type="common">Rabbit</name>
    <dbReference type="NCBI Taxonomy" id="9986"/>
    <lineage>
        <taxon>Eukaryota</taxon>
        <taxon>Metazoa</taxon>
        <taxon>Chordata</taxon>
        <taxon>Craniata</taxon>
        <taxon>Vertebrata</taxon>
        <taxon>Euteleostomi</taxon>
        <taxon>Mammalia</taxon>
        <taxon>Eutheria</taxon>
        <taxon>Euarchontoglires</taxon>
        <taxon>Glires</taxon>
        <taxon>Lagomorpha</taxon>
        <taxon>Leporidae</taxon>
        <taxon>Oryctolagus</taxon>
    </lineage>
</organism>
<dbReference type="Ensembl" id="ENSOCUT00000024199.3">
    <property type="protein sequence ID" value="ENSOCUP00000020688.2"/>
    <property type="gene ID" value="ENSOCUG00000023196.3"/>
</dbReference>